<protein>
    <recommendedName>
        <fullName evidence="2">ABC-type transport auxiliary lipoprotein component domain-containing protein</fullName>
    </recommendedName>
</protein>
<sequence length="213" mass="22030">MTITAFRLSSTLLLGVLALAGCDGSRTERYLIDPPTAPRVGGDQLGSAELKTVSLPDYAAADPIAWQDGGGAVRASSKVIWGDKPERAFTVALARIVSESSGASVIAEPWPLASPPQHKLDVRVEKALAGSDGFYRLSGRYFVSAEGTGAGTHHTRSFDVAVPVDPENPASVAQAASQALVLLGQQIAGLGGPGTTIIAKPPSDPYADLPPLF</sequence>
<proteinExistence type="predicted"/>
<dbReference type="OrthoDB" id="7858211at2"/>
<dbReference type="PROSITE" id="PS51257">
    <property type="entry name" value="PROKAR_LIPOPROTEIN"/>
    <property type="match status" value="1"/>
</dbReference>
<dbReference type="Pfam" id="PF03886">
    <property type="entry name" value="ABC_trans_aux"/>
    <property type="match status" value="1"/>
</dbReference>
<feature type="signal peptide" evidence="1">
    <location>
        <begin position="1"/>
        <end position="20"/>
    </location>
</feature>
<dbReference type="KEGG" id="paru:CYR75_12655"/>
<dbReference type="EMBL" id="CP025583">
    <property type="protein sequence ID" value="AUM75018.1"/>
    <property type="molecule type" value="Genomic_DNA"/>
</dbReference>
<organism evidence="3 4">
    <name type="scientific">Paracoccus jeotgali</name>
    <dbReference type="NCBI Taxonomy" id="2065379"/>
    <lineage>
        <taxon>Bacteria</taxon>
        <taxon>Pseudomonadati</taxon>
        <taxon>Pseudomonadota</taxon>
        <taxon>Alphaproteobacteria</taxon>
        <taxon>Rhodobacterales</taxon>
        <taxon>Paracoccaceae</taxon>
        <taxon>Paracoccus</taxon>
    </lineage>
</organism>
<dbReference type="AlphaFoldDB" id="A0A2K9MHA0"/>
<gene>
    <name evidence="3" type="ORF">CYR75_12655</name>
</gene>
<feature type="domain" description="ABC-type transport auxiliary lipoprotein component" evidence="2">
    <location>
        <begin position="34"/>
        <end position="188"/>
    </location>
</feature>
<evidence type="ECO:0000259" key="2">
    <source>
        <dbReference type="Pfam" id="PF03886"/>
    </source>
</evidence>
<evidence type="ECO:0000313" key="4">
    <source>
        <dbReference type="Proteomes" id="UP000234882"/>
    </source>
</evidence>
<dbReference type="SUPFAM" id="SSF159594">
    <property type="entry name" value="XCC0632-like"/>
    <property type="match status" value="1"/>
</dbReference>
<feature type="chain" id="PRO_5014681866" description="ABC-type transport auxiliary lipoprotein component domain-containing protein" evidence="1">
    <location>
        <begin position="21"/>
        <end position="213"/>
    </location>
</feature>
<name>A0A2K9MHA0_9RHOB</name>
<reference evidence="4" key="1">
    <citation type="submission" date="2017-12" db="EMBL/GenBank/DDBJ databases">
        <title>Genomic analysis of Paracoccus sp. CBA4604.</title>
        <authorList>
            <person name="Roh S.W."/>
            <person name="Kim J.Y."/>
            <person name="Kim J.S."/>
        </authorList>
    </citation>
    <scope>NUCLEOTIDE SEQUENCE [LARGE SCALE GENOMIC DNA]</scope>
    <source>
        <strain evidence="4">CBA4604</strain>
    </source>
</reference>
<dbReference type="InterPro" id="IPR005586">
    <property type="entry name" value="ABC_trans_aux"/>
</dbReference>
<keyword evidence="1" id="KW-0732">Signal</keyword>
<keyword evidence="4" id="KW-1185">Reference proteome</keyword>
<dbReference type="RefSeq" id="WP_101500363.1">
    <property type="nucleotide sequence ID" value="NZ_CP025583.1"/>
</dbReference>
<evidence type="ECO:0000256" key="1">
    <source>
        <dbReference type="SAM" id="SignalP"/>
    </source>
</evidence>
<dbReference type="Proteomes" id="UP000234882">
    <property type="component" value="Chromosome"/>
</dbReference>
<evidence type="ECO:0000313" key="3">
    <source>
        <dbReference type="EMBL" id="AUM75018.1"/>
    </source>
</evidence>
<dbReference type="Gene3D" id="3.40.50.10610">
    <property type="entry name" value="ABC-type transport auxiliary lipoprotein component"/>
    <property type="match status" value="1"/>
</dbReference>
<accession>A0A2K9MHA0</accession>